<proteinExistence type="inferred from homology"/>
<keyword evidence="2" id="KW-0732">Signal</keyword>
<evidence type="ECO:0000256" key="1">
    <source>
        <dbReference type="ARBA" id="ARBA00009580"/>
    </source>
</evidence>
<dbReference type="PROSITE" id="PS50056">
    <property type="entry name" value="TYR_PHOSPHATASE_2"/>
    <property type="match status" value="1"/>
</dbReference>
<evidence type="ECO:0000256" key="2">
    <source>
        <dbReference type="SAM" id="SignalP"/>
    </source>
</evidence>
<keyword evidence="5" id="KW-1185">Reference proteome</keyword>
<gene>
    <name evidence="4" type="ORF">LMG28688_02114</name>
</gene>
<evidence type="ECO:0000259" key="3">
    <source>
        <dbReference type="PROSITE" id="PS50056"/>
    </source>
</evidence>
<dbReference type="PANTHER" id="PTHR31126:SF1">
    <property type="entry name" value="TYROSINE SPECIFIC PROTEIN PHOSPHATASES DOMAIN-CONTAINING PROTEIN"/>
    <property type="match status" value="1"/>
</dbReference>
<organism evidence="4 5">
    <name type="scientific">Paraburkholderia caffeinitolerans</name>
    <dbReference type="NCBI Taxonomy" id="1723730"/>
    <lineage>
        <taxon>Bacteria</taxon>
        <taxon>Pseudomonadati</taxon>
        <taxon>Pseudomonadota</taxon>
        <taxon>Betaproteobacteria</taxon>
        <taxon>Burkholderiales</taxon>
        <taxon>Burkholderiaceae</taxon>
        <taxon>Paraburkholderia</taxon>
    </lineage>
</organism>
<dbReference type="GO" id="GO:0004721">
    <property type="term" value="F:phosphoprotein phosphatase activity"/>
    <property type="evidence" value="ECO:0007669"/>
    <property type="project" value="InterPro"/>
</dbReference>
<dbReference type="Gene3D" id="3.90.190.10">
    <property type="entry name" value="Protein tyrosine phosphatase superfamily"/>
    <property type="match status" value="1"/>
</dbReference>
<feature type="domain" description="Tyrosine specific protein phosphatases" evidence="3">
    <location>
        <begin position="187"/>
        <end position="254"/>
    </location>
</feature>
<dbReference type="Pfam" id="PF13350">
    <property type="entry name" value="Y_phosphatase3"/>
    <property type="match status" value="1"/>
</dbReference>
<evidence type="ECO:0000313" key="5">
    <source>
        <dbReference type="Proteomes" id="UP000494119"/>
    </source>
</evidence>
<dbReference type="InterPro" id="IPR029021">
    <property type="entry name" value="Prot-tyrosine_phosphatase-like"/>
</dbReference>
<name>A0A6J5FVT8_9BURK</name>
<dbReference type="Proteomes" id="UP000494119">
    <property type="component" value="Unassembled WGS sequence"/>
</dbReference>
<sequence length="313" mass="34093">MQPFLRLFCGWVAGLSLAAATMLATSATAHAATVQSATPTPVGPVAASETRYTNGMNIVTEQTDTDKLIAMDHVQNLRDLGGLIGANGHRIAPHRLYRSGNPALGTPADFARLASLQLDDVVDFRATSEKTSAEAAFAERFPWIADPVLAGDLSPASVVPMLKRSTPQQMHQFMVDLYRRFPQDYQPQFARFLKLAEADKTLLYHCTAGKDRTGFATVLLLSALGVDRATVMANYLESNRHNAAGNARAVAQLQKIGVEPEVVQPLLNVDPDYIGAAMEVIDTRYGGMQHYLTDVLHVDVEKIRRGYLVAVTE</sequence>
<feature type="chain" id="PRO_5026759541" description="Tyrosine specific protein phosphatases domain-containing protein" evidence="2">
    <location>
        <begin position="32"/>
        <end position="313"/>
    </location>
</feature>
<reference evidence="4 5" key="1">
    <citation type="submission" date="2020-04" db="EMBL/GenBank/DDBJ databases">
        <authorList>
            <person name="De Canck E."/>
        </authorList>
    </citation>
    <scope>NUCLEOTIDE SEQUENCE [LARGE SCALE GENOMIC DNA]</scope>
    <source>
        <strain evidence="4 5">LMG 28688</strain>
    </source>
</reference>
<protein>
    <recommendedName>
        <fullName evidence="3">Tyrosine specific protein phosphatases domain-containing protein</fullName>
    </recommendedName>
</protein>
<dbReference type="InterPro" id="IPR000387">
    <property type="entry name" value="Tyr_Pase_dom"/>
</dbReference>
<comment type="similarity">
    <text evidence="1">Belongs to the protein-tyrosine phosphatase family.</text>
</comment>
<dbReference type="InterPro" id="IPR026893">
    <property type="entry name" value="Tyr/Ser_Pase_IphP-type"/>
</dbReference>
<dbReference type="SUPFAM" id="SSF52799">
    <property type="entry name" value="(Phosphotyrosine protein) phosphatases II"/>
    <property type="match status" value="1"/>
</dbReference>
<dbReference type="EMBL" id="CADIKL010000008">
    <property type="protein sequence ID" value="CAB3785814.1"/>
    <property type="molecule type" value="Genomic_DNA"/>
</dbReference>
<evidence type="ECO:0000313" key="4">
    <source>
        <dbReference type="EMBL" id="CAB3785814.1"/>
    </source>
</evidence>
<accession>A0A6J5FVT8</accession>
<dbReference type="AlphaFoldDB" id="A0A6J5FVT8"/>
<feature type="signal peptide" evidence="2">
    <location>
        <begin position="1"/>
        <end position="31"/>
    </location>
</feature>
<dbReference type="PANTHER" id="PTHR31126">
    <property type="entry name" value="TYROSINE-PROTEIN PHOSPHATASE"/>
    <property type="match status" value="1"/>
</dbReference>